<dbReference type="PANTHER" id="PTHR47942">
    <property type="entry name" value="TETRATRICOPEPTIDE REPEAT (TPR)-LIKE SUPERFAMILY PROTEIN-RELATED"/>
    <property type="match status" value="1"/>
</dbReference>
<dbReference type="Proteomes" id="UP001634393">
    <property type="component" value="Unassembled WGS sequence"/>
</dbReference>
<dbReference type="Pfam" id="PF17177">
    <property type="entry name" value="PPR_long"/>
    <property type="match status" value="1"/>
</dbReference>
<accession>A0ABD3ST92</accession>
<dbReference type="AlphaFoldDB" id="A0ABD3ST92"/>
<dbReference type="Pfam" id="PF13041">
    <property type="entry name" value="PPR_2"/>
    <property type="match status" value="2"/>
</dbReference>
<evidence type="ECO:0000256" key="1">
    <source>
        <dbReference type="ARBA" id="ARBA00022737"/>
    </source>
</evidence>
<dbReference type="PANTHER" id="PTHR47942:SF48">
    <property type="entry name" value="OS05G0355200 PROTEIN"/>
    <property type="match status" value="1"/>
</dbReference>
<evidence type="ECO:0000259" key="3">
    <source>
        <dbReference type="Pfam" id="PF17177"/>
    </source>
</evidence>
<feature type="repeat" description="PPR" evidence="2">
    <location>
        <begin position="318"/>
        <end position="352"/>
    </location>
</feature>
<organism evidence="4 5">
    <name type="scientific">Penstemon smallii</name>
    <dbReference type="NCBI Taxonomy" id="265156"/>
    <lineage>
        <taxon>Eukaryota</taxon>
        <taxon>Viridiplantae</taxon>
        <taxon>Streptophyta</taxon>
        <taxon>Embryophyta</taxon>
        <taxon>Tracheophyta</taxon>
        <taxon>Spermatophyta</taxon>
        <taxon>Magnoliopsida</taxon>
        <taxon>eudicotyledons</taxon>
        <taxon>Gunneridae</taxon>
        <taxon>Pentapetalae</taxon>
        <taxon>asterids</taxon>
        <taxon>lamiids</taxon>
        <taxon>Lamiales</taxon>
        <taxon>Plantaginaceae</taxon>
        <taxon>Cheloneae</taxon>
        <taxon>Penstemon</taxon>
    </lineage>
</organism>
<evidence type="ECO:0000256" key="2">
    <source>
        <dbReference type="PROSITE-ProRule" id="PRU00708"/>
    </source>
</evidence>
<gene>
    <name evidence="4" type="ORF">ACJIZ3_016574</name>
</gene>
<feature type="repeat" description="PPR" evidence="2">
    <location>
        <begin position="493"/>
        <end position="527"/>
    </location>
</feature>
<dbReference type="Gene3D" id="1.25.40.10">
    <property type="entry name" value="Tetratricopeptide repeat domain"/>
    <property type="match status" value="4"/>
</dbReference>
<dbReference type="InterPro" id="IPR011990">
    <property type="entry name" value="TPR-like_helical_dom_sf"/>
</dbReference>
<dbReference type="PROSITE" id="PS51375">
    <property type="entry name" value="PPR"/>
    <property type="match status" value="8"/>
</dbReference>
<reference evidence="4 5" key="1">
    <citation type="submission" date="2024-12" db="EMBL/GenBank/DDBJ databases">
        <title>The unique morphological basis and parallel evolutionary history of personate flowers in Penstemon.</title>
        <authorList>
            <person name="Depatie T.H."/>
            <person name="Wessinger C.A."/>
        </authorList>
    </citation>
    <scope>NUCLEOTIDE SEQUENCE [LARGE SCALE GENOMIC DNA]</scope>
    <source>
        <strain evidence="4">WTNN_2</strain>
        <tissue evidence="4">Leaf</tissue>
    </source>
</reference>
<dbReference type="InterPro" id="IPR033443">
    <property type="entry name" value="PROP1-like_PPR_dom"/>
</dbReference>
<feature type="repeat" description="PPR" evidence="2">
    <location>
        <begin position="353"/>
        <end position="387"/>
    </location>
</feature>
<comment type="caution">
    <text evidence="4">The sequence shown here is derived from an EMBL/GenBank/DDBJ whole genome shotgun (WGS) entry which is preliminary data.</text>
</comment>
<name>A0ABD3ST92_9LAMI</name>
<dbReference type="NCBIfam" id="TIGR00756">
    <property type="entry name" value="PPR"/>
    <property type="match status" value="9"/>
</dbReference>
<keyword evidence="5" id="KW-1185">Reference proteome</keyword>
<dbReference type="InterPro" id="IPR002885">
    <property type="entry name" value="PPR_rpt"/>
</dbReference>
<evidence type="ECO:0000313" key="4">
    <source>
        <dbReference type="EMBL" id="KAL3827772.1"/>
    </source>
</evidence>
<proteinExistence type="predicted"/>
<feature type="repeat" description="PPR" evidence="2">
    <location>
        <begin position="423"/>
        <end position="457"/>
    </location>
</feature>
<feature type="repeat" description="PPR" evidence="2">
    <location>
        <begin position="458"/>
        <end position="492"/>
    </location>
</feature>
<dbReference type="InterPro" id="IPR051222">
    <property type="entry name" value="PPR/CCM1_RNA-binding"/>
</dbReference>
<evidence type="ECO:0000313" key="5">
    <source>
        <dbReference type="Proteomes" id="UP001634393"/>
    </source>
</evidence>
<dbReference type="EMBL" id="JBJXBP010000005">
    <property type="protein sequence ID" value="KAL3827772.1"/>
    <property type="molecule type" value="Genomic_DNA"/>
</dbReference>
<feature type="repeat" description="PPR" evidence="2">
    <location>
        <begin position="215"/>
        <end position="249"/>
    </location>
</feature>
<protein>
    <recommendedName>
        <fullName evidence="3">PROP1-like PPR domain-containing protein</fullName>
    </recommendedName>
</protein>
<feature type="repeat" description="PPR" evidence="2">
    <location>
        <begin position="528"/>
        <end position="562"/>
    </location>
</feature>
<feature type="domain" description="PROP1-like PPR" evidence="3">
    <location>
        <begin position="438"/>
        <end position="557"/>
    </location>
</feature>
<sequence>MNHYLRKLKKSPPFSNGGFFFSAAAELHSSNLRQNTASLRGRRGIQGKQANGSSLPMCILLNALNHSGIHSTHCQIPFVLSHPSSLSRFQKSLPLVRLIQNPNFSLMPKTWSLHNCRPFCEDVDSIGSESELESDGEKKSFNVVDNVNKEEVDRVCRVIDETFAFDRNMEAILDECGVNLSHDLVLAVLERFKHARKPAFRFFYWASDRPNFAHDSSTYNAIMSILGKTRQFETMVSVLEEMGEKGLLTIETFTTCIKAFASAKERKKAVGIFDLMKKYKYKVDLETINCLLDALGREKLGKEAQNLFEKLEHKFTPDLRTYTILLNGWCKIKNLMEAGRTWNTMIDNGFKPDIVAHNIMLEGLLKSQKRSDAVKLFEVMKSKGPFPNTRSYTILVRNLCKHGKMSEAFEYFNYMLKSECAPDAAMYTCLMIGFANQKKMEMVYSLMKEMKEKGCPPDGRTYNAMIKMMTNRHMPDDAVKVYKKMVQSKIQPTIHTFNMIMKSYFVAKNYEMGCEVWEEMKRKGCCPDENAYTVLIRGLIRQGRSIEACKYLEEMMDKGMRAPQLDYKKFSGKVEVANALARWMR</sequence>
<dbReference type="SUPFAM" id="SSF81901">
    <property type="entry name" value="HCP-like"/>
    <property type="match status" value="1"/>
</dbReference>
<keyword evidence="1" id="KW-0677">Repeat</keyword>
<feature type="repeat" description="PPR" evidence="2">
    <location>
        <begin position="388"/>
        <end position="422"/>
    </location>
</feature>
<dbReference type="Pfam" id="PF01535">
    <property type="entry name" value="PPR"/>
    <property type="match status" value="2"/>
</dbReference>